<evidence type="ECO:0000256" key="1">
    <source>
        <dbReference type="SAM" id="MobiDB-lite"/>
    </source>
</evidence>
<dbReference type="Proteomes" id="UP000887568">
    <property type="component" value="Unplaced"/>
</dbReference>
<dbReference type="OMA" id="LPCEVEW"/>
<sequence>MHCADTLATAPDLGWRCMMMASTCSKRRPRVVIIGAGMAGLAAATTLTEANMFDIVVYEALERPGGRIHTSWQMGPRLIELGANWIHGEEGNPVYDLAKENGLLMGDESSREDSSSSSSSSESSDNNGTCINTRHLDGDLFVLEDGTFVPPSVVKKVYMMYSHLTIASRDASTHGDCLSVGEYFSKGIGKLIAEEGLSAEERHVYDLVAKWCLRTECTDNACQSVKDLGLAYYNFYIDIPGDFYCCLGKKGYQGVLDTFLEKLPKDVVKCNMQVDQVVWELDSLTETNLEKQLVVLQVKGHPDTVADHVIVTSSNGYLKEYHQRMFKPALPKDKQQAIETLNFGTVDKVFLKFEEPFWTGLSKGEFEGIQLLWEKDSWHDEPPVTMATDDIGERPGDLHNRIMRRFTGFDTVDGHDDVLCAWISGSEAELMEQLPDEDIAKMCTDILRKFLKRDIQEPTQVVVTRWHSNPYIRGSYTSTIPAHGTGEEFDVMSCPVWRKSLLADGNTTQYPVLLFAGEGCHKDNHSTVHAAMITGQQQAQRLIQFYQSGTTPHQG</sequence>
<dbReference type="Pfam" id="PF01593">
    <property type="entry name" value="Amino_oxidase"/>
    <property type="match status" value="1"/>
</dbReference>
<dbReference type="Gene3D" id="3.90.660.10">
    <property type="match status" value="1"/>
</dbReference>
<dbReference type="GO" id="GO:0046592">
    <property type="term" value="F:polyamine oxidase activity"/>
    <property type="evidence" value="ECO:0007669"/>
    <property type="project" value="TreeGrafter"/>
</dbReference>
<name>A0A913ZJR7_PATMI</name>
<dbReference type="SUPFAM" id="SSF51905">
    <property type="entry name" value="FAD/NAD(P)-binding domain"/>
    <property type="match status" value="1"/>
</dbReference>
<dbReference type="PANTHER" id="PTHR10742:SF377">
    <property type="entry name" value="SPERMINE OXIDASE-LIKE"/>
    <property type="match status" value="1"/>
</dbReference>
<dbReference type="InterPro" id="IPR036188">
    <property type="entry name" value="FAD/NAD-bd_sf"/>
</dbReference>
<proteinExistence type="predicted"/>
<dbReference type="PRINTS" id="PR00419">
    <property type="entry name" value="ADXRDTASE"/>
</dbReference>
<dbReference type="EnsemblMetazoa" id="XM_038195363.1">
    <property type="protein sequence ID" value="XP_038051291.1"/>
    <property type="gene ID" value="LOC119724349"/>
</dbReference>
<dbReference type="OrthoDB" id="5046242at2759"/>
<dbReference type="Gene3D" id="3.50.50.60">
    <property type="entry name" value="FAD/NAD(P)-binding domain"/>
    <property type="match status" value="1"/>
</dbReference>
<dbReference type="GeneID" id="119724349"/>
<feature type="region of interest" description="Disordered" evidence="1">
    <location>
        <begin position="106"/>
        <end position="129"/>
    </location>
</feature>
<feature type="compositionally biased region" description="Low complexity" evidence="1">
    <location>
        <begin position="115"/>
        <end position="125"/>
    </location>
</feature>
<keyword evidence="4" id="KW-1185">Reference proteome</keyword>
<protein>
    <recommendedName>
        <fullName evidence="2">Amine oxidase domain-containing protein</fullName>
    </recommendedName>
</protein>
<dbReference type="AlphaFoldDB" id="A0A913ZJR7"/>
<evidence type="ECO:0000313" key="3">
    <source>
        <dbReference type="EnsemblMetazoa" id="XP_038051291.1"/>
    </source>
</evidence>
<dbReference type="RefSeq" id="XP_038051291.1">
    <property type="nucleotide sequence ID" value="XM_038195363.1"/>
</dbReference>
<dbReference type="PANTHER" id="PTHR10742">
    <property type="entry name" value="FLAVIN MONOAMINE OXIDASE"/>
    <property type="match status" value="1"/>
</dbReference>
<reference evidence="3" key="1">
    <citation type="submission" date="2022-11" db="UniProtKB">
        <authorList>
            <consortium name="EnsemblMetazoa"/>
        </authorList>
    </citation>
    <scope>IDENTIFICATION</scope>
</reference>
<evidence type="ECO:0000313" key="4">
    <source>
        <dbReference type="Proteomes" id="UP000887568"/>
    </source>
</evidence>
<dbReference type="SUPFAM" id="SSF54373">
    <property type="entry name" value="FAD-linked reductases, C-terminal domain"/>
    <property type="match status" value="1"/>
</dbReference>
<accession>A0A913ZJR7</accession>
<feature type="domain" description="Amine oxidase" evidence="2">
    <location>
        <begin position="38"/>
        <end position="543"/>
    </location>
</feature>
<dbReference type="InterPro" id="IPR050281">
    <property type="entry name" value="Flavin_monoamine_oxidase"/>
</dbReference>
<evidence type="ECO:0000259" key="2">
    <source>
        <dbReference type="Pfam" id="PF01593"/>
    </source>
</evidence>
<dbReference type="InterPro" id="IPR002937">
    <property type="entry name" value="Amino_oxidase"/>
</dbReference>
<organism evidence="3 4">
    <name type="scientific">Patiria miniata</name>
    <name type="common">Bat star</name>
    <name type="synonym">Asterina miniata</name>
    <dbReference type="NCBI Taxonomy" id="46514"/>
    <lineage>
        <taxon>Eukaryota</taxon>
        <taxon>Metazoa</taxon>
        <taxon>Echinodermata</taxon>
        <taxon>Eleutherozoa</taxon>
        <taxon>Asterozoa</taxon>
        <taxon>Asteroidea</taxon>
        <taxon>Valvatacea</taxon>
        <taxon>Valvatida</taxon>
        <taxon>Asterinidae</taxon>
        <taxon>Patiria</taxon>
    </lineage>
</organism>